<dbReference type="SUPFAM" id="SSF53474">
    <property type="entry name" value="alpha/beta-Hydrolases"/>
    <property type="match status" value="1"/>
</dbReference>
<dbReference type="EC" id="3.4.-.-" evidence="3"/>
<dbReference type="Gene3D" id="3.40.50.1820">
    <property type="entry name" value="alpha/beta hydrolase"/>
    <property type="match status" value="1"/>
</dbReference>
<comment type="caution">
    <text evidence="3">The sequence shown here is derived from an EMBL/GenBank/DDBJ whole genome shotgun (WGS) entry which is preliminary data.</text>
</comment>
<dbReference type="PANTHER" id="PTHR43265">
    <property type="entry name" value="ESTERASE ESTD"/>
    <property type="match status" value="1"/>
</dbReference>
<dbReference type="Proteomes" id="UP001597441">
    <property type="component" value="Unassembled WGS sequence"/>
</dbReference>
<name>A0ABW5JV42_9FLAO</name>
<evidence type="ECO:0000259" key="2">
    <source>
        <dbReference type="Pfam" id="PF12146"/>
    </source>
</evidence>
<dbReference type="GO" id="GO:0016787">
    <property type="term" value="F:hydrolase activity"/>
    <property type="evidence" value="ECO:0007669"/>
    <property type="project" value="UniProtKB-KW"/>
</dbReference>
<dbReference type="Pfam" id="PF12146">
    <property type="entry name" value="Hydrolase_4"/>
    <property type="match status" value="1"/>
</dbReference>
<dbReference type="EMBL" id="JBHULK010000003">
    <property type="protein sequence ID" value="MFD2535378.1"/>
    <property type="molecule type" value="Genomic_DNA"/>
</dbReference>
<evidence type="ECO:0000313" key="3">
    <source>
        <dbReference type="EMBL" id="MFD2535378.1"/>
    </source>
</evidence>
<protein>
    <submittedName>
        <fullName evidence="3">Alpha/beta hydrolase family protein</fullName>
        <ecNumber evidence="3">3.4.-.-</ecNumber>
    </submittedName>
</protein>
<evidence type="ECO:0000256" key="1">
    <source>
        <dbReference type="ARBA" id="ARBA00022801"/>
    </source>
</evidence>
<dbReference type="PANTHER" id="PTHR43265:SF1">
    <property type="entry name" value="ESTERASE ESTD"/>
    <property type="match status" value="1"/>
</dbReference>
<keyword evidence="4" id="KW-1185">Reference proteome</keyword>
<dbReference type="InterPro" id="IPR029058">
    <property type="entry name" value="AB_hydrolase_fold"/>
</dbReference>
<dbReference type="InterPro" id="IPR053145">
    <property type="entry name" value="AB_hydrolase_Est10"/>
</dbReference>
<evidence type="ECO:0000313" key="4">
    <source>
        <dbReference type="Proteomes" id="UP001597441"/>
    </source>
</evidence>
<dbReference type="InterPro" id="IPR002471">
    <property type="entry name" value="Pept_S9_AS"/>
</dbReference>
<organism evidence="3 4">
    <name type="scientific">Gelatiniphilus marinus</name>
    <dbReference type="NCBI Taxonomy" id="1759464"/>
    <lineage>
        <taxon>Bacteria</taxon>
        <taxon>Pseudomonadati</taxon>
        <taxon>Bacteroidota</taxon>
        <taxon>Flavobacteriia</taxon>
        <taxon>Flavobacteriales</taxon>
        <taxon>Flavobacteriaceae</taxon>
        <taxon>Gelatiniphilus</taxon>
    </lineage>
</organism>
<keyword evidence="1 3" id="KW-0378">Hydrolase</keyword>
<gene>
    <name evidence="3" type="ORF">ACFSQS_09725</name>
</gene>
<feature type="domain" description="Serine aminopeptidase S33" evidence="2">
    <location>
        <begin position="92"/>
        <end position="331"/>
    </location>
</feature>
<dbReference type="PROSITE" id="PS00708">
    <property type="entry name" value="PRO_ENDOPEP_SER"/>
    <property type="match status" value="1"/>
</dbReference>
<sequence length="366" mass="40630">MEFKTTCTLLFFCLFSLTTVSQSNRPQTPKTPFNYTSEELFFINHNADSIKLAGTITLPKDIKNPPVVILISGSGPQNRNEEIMGHKPFLVLSDYLSNNGIAVLRYDDRGIGKSEGDFNSATTFDFATDVDAAIEYLKTRKDIDDAKIGLIGHSEGGLIAPIVASQNKDVAFIVSLAGTGIVGSEVILTQSWEIAKQMGAPEATLKFNDTISKMAYNVIETETDSTQIKLKIKSKLNAYKEDNASSPYAFYINDQLIDKFNSLASNKWLTTFIKTNPQDYYAKTNCPVLALNGSKDLQVLPKLNLNGIEQALKKANNKDVTIKELEGLNHLFQTSETGNPSEYIKIEETFSPIALEIIKDWILKRF</sequence>
<dbReference type="RefSeq" id="WP_388017764.1">
    <property type="nucleotide sequence ID" value="NZ_JBHUDT010000003.1"/>
</dbReference>
<reference evidence="4" key="1">
    <citation type="journal article" date="2019" name="Int. J. Syst. Evol. Microbiol.">
        <title>The Global Catalogue of Microorganisms (GCM) 10K type strain sequencing project: providing services to taxonomists for standard genome sequencing and annotation.</title>
        <authorList>
            <consortium name="The Broad Institute Genomics Platform"/>
            <consortium name="The Broad Institute Genome Sequencing Center for Infectious Disease"/>
            <person name="Wu L."/>
            <person name="Ma J."/>
        </authorList>
    </citation>
    <scope>NUCLEOTIDE SEQUENCE [LARGE SCALE GENOMIC DNA]</scope>
    <source>
        <strain evidence="4">KCTC 42903</strain>
    </source>
</reference>
<accession>A0ABW5JV42</accession>
<dbReference type="InterPro" id="IPR022742">
    <property type="entry name" value="Hydrolase_4"/>
</dbReference>
<proteinExistence type="predicted"/>